<name>A0A0J1HD47_9GAMM</name>
<dbReference type="Proteomes" id="UP000036097">
    <property type="component" value="Unassembled WGS sequence"/>
</dbReference>
<evidence type="ECO:0000256" key="1">
    <source>
        <dbReference type="SAM" id="SignalP"/>
    </source>
</evidence>
<accession>A0A0J1HD47</accession>
<feature type="chain" id="PRO_5005252808" evidence="1">
    <location>
        <begin position="30"/>
        <end position="1104"/>
    </location>
</feature>
<feature type="signal peptide" evidence="1">
    <location>
        <begin position="1"/>
        <end position="29"/>
    </location>
</feature>
<dbReference type="STRING" id="1195763.ABT56_00235"/>
<organism evidence="2 3">
    <name type="scientific">Photobacterium aquae</name>
    <dbReference type="NCBI Taxonomy" id="1195763"/>
    <lineage>
        <taxon>Bacteria</taxon>
        <taxon>Pseudomonadati</taxon>
        <taxon>Pseudomonadota</taxon>
        <taxon>Gammaproteobacteria</taxon>
        <taxon>Vibrionales</taxon>
        <taxon>Vibrionaceae</taxon>
        <taxon>Photobacterium</taxon>
    </lineage>
</organism>
<evidence type="ECO:0000313" key="2">
    <source>
        <dbReference type="EMBL" id="KLV09556.1"/>
    </source>
</evidence>
<gene>
    <name evidence="2" type="ORF">ABT56_00235</name>
</gene>
<proteinExistence type="predicted"/>
<keyword evidence="3" id="KW-1185">Reference proteome</keyword>
<dbReference type="AlphaFoldDB" id="A0A0J1HD47"/>
<evidence type="ECO:0000313" key="3">
    <source>
        <dbReference type="Proteomes" id="UP000036097"/>
    </source>
</evidence>
<reference evidence="2 3" key="1">
    <citation type="submission" date="2015-05" db="EMBL/GenBank/DDBJ databases">
        <title>Photobacterium galathea sp. nov.</title>
        <authorList>
            <person name="Machado H."/>
            <person name="Gram L."/>
        </authorList>
    </citation>
    <scope>NUCLEOTIDE SEQUENCE [LARGE SCALE GENOMIC DNA]</scope>
    <source>
        <strain evidence="2 3">CGMCC 1.12159</strain>
    </source>
</reference>
<protein>
    <submittedName>
        <fullName evidence="2">Uncharacterized protein</fullName>
    </submittedName>
</protein>
<dbReference type="PATRIC" id="fig|1195763.3.peg.52"/>
<dbReference type="EMBL" id="LDOT01000001">
    <property type="protein sequence ID" value="KLV09556.1"/>
    <property type="molecule type" value="Genomic_DNA"/>
</dbReference>
<keyword evidence="1" id="KW-0732">Signal</keyword>
<comment type="caution">
    <text evidence="2">The sequence shown here is derived from an EMBL/GenBank/DDBJ whole genome shotgun (WGS) entry which is preliminary data.</text>
</comment>
<sequence>MVRYFQRYNMIHALGFVLLFNLSIGKALAAFVPAPNTVQFRLEGCNNGGNIPLLPSGNTLPNTDGNFTCQDPSSLGGNDTPYTTGNLGKGWNELDLVPHRLIATNGNSSGAITYDVIIAADNADSGGVIGYDQIADVQIIQSPDTLNVFSDASCSVTVGAQSIDSSGTVTGGIDSVIYRQLTITQAANTTCVIDWANRIAIGANQFSGSSLQAYMFESEDFQQGKKTVPISVRELVAAGIRKDMTATRGGGQVWNVTKSATPSTIDLGNTCDTSTSNSAEVTIRVEWSVLPTQGDSVLVITNIFATNPSAREMAVVISDTIFGDPDGAAGGSPIAALDTVTSGEETLLPGQEKKILTHTYNAPGAVSDLSDTAVATFIDKVTGIAFDITPEVSFDLNNDGLGIQPSGQDTSTANISDTEKITGNGLSYQVDSLGGAGADGSFSNNYSLGTPLEASDPDLVWTSMTQTQAGFAEFTKTITANIATTSSGTLSDWALLTASDGSQATSGTQDNPVSIQITRSALINLDVELTVPPLVSPDTLQCTVEITNASNQIVDTLLFEFSGSENIFTKQHTSNNLDPEQHTATVTSCGGLAGETIKLADLTLPANPTSADCEDKIAFIFTTPVPEDPVLVAVDKITLPEGEENGWIMTLSGPGTGANGITLVTSDSSPGNFEYFQGANGNFELQNGTYTITESPREGWRPVSSSGCNFDVDVIRDAGTTKFCSFTNTKTGTIIIHKQTKPKYGEGFSFTHDIDPNVNPFNLDHGQYQRFDGVLPGSYNIVETDPGPDYSLANLTCSESSAINSQIDIASRQVSIELEPGELIECTYTNVKNGMVILDKLTNGYPTEDRWQFTLSGTGVNTSAFTPPNRIDFAGIKLKPYHTYTLCEVGVPYGWQPVWVVDTNNDHYADEVLFFDVRASNSPVNYRIGASQAFNPDAETQKVGEGNLRSCVNFVVKPGQALYFKVDNIQFDKPKIADKPEPNEPCYDKPVYGHYLGTETFQSQSYQLGNHTIQNCEIAKELLEKKAPSSNVEYLATKLFNAQLHQHFGLKTCHKANNAMKHAHEMLLKYRYNGQSQRWGLRDRYQASRLSHDLDLYTAQRLCP</sequence>